<accession>I3DXK9</accession>
<dbReference type="STRING" id="997296.PB1_15519"/>
<protein>
    <submittedName>
        <fullName evidence="2">Uncharacterized protein</fullName>
    </submittedName>
</protein>
<dbReference type="AlphaFoldDB" id="I3DXK9"/>
<evidence type="ECO:0000256" key="1">
    <source>
        <dbReference type="SAM" id="MobiDB-lite"/>
    </source>
</evidence>
<name>I3DXK9_BACMT</name>
<keyword evidence="3" id="KW-1185">Reference proteome</keyword>
<organism evidence="2 3">
    <name type="scientific">Bacillus methanolicus PB1</name>
    <dbReference type="NCBI Taxonomy" id="997296"/>
    <lineage>
        <taxon>Bacteria</taxon>
        <taxon>Bacillati</taxon>
        <taxon>Bacillota</taxon>
        <taxon>Bacilli</taxon>
        <taxon>Bacillales</taxon>
        <taxon>Bacillaceae</taxon>
        <taxon>Bacillus</taxon>
    </lineage>
</organism>
<dbReference type="PATRIC" id="fig|997296.3.peg.3270"/>
<comment type="caution">
    <text evidence="2">The sequence shown here is derived from an EMBL/GenBank/DDBJ whole genome shotgun (WGS) entry which is preliminary data.</text>
</comment>
<evidence type="ECO:0000313" key="2">
    <source>
        <dbReference type="EMBL" id="EIJ78980.1"/>
    </source>
</evidence>
<evidence type="ECO:0000313" key="3">
    <source>
        <dbReference type="Proteomes" id="UP000010523"/>
    </source>
</evidence>
<proteinExistence type="predicted"/>
<sequence>MSKIDKRKSALYNSAIGIDENMKKDQVCCSPSECICMEERNSPGLKGIPDEGQQKANPECS</sequence>
<feature type="region of interest" description="Disordered" evidence="1">
    <location>
        <begin position="40"/>
        <end position="61"/>
    </location>
</feature>
<dbReference type="EMBL" id="AFEU01000003">
    <property type="protein sequence ID" value="EIJ78980.1"/>
    <property type="molecule type" value="Genomic_DNA"/>
</dbReference>
<gene>
    <name evidence="2" type="ORF">PB1_15519</name>
</gene>
<dbReference type="Proteomes" id="UP000010523">
    <property type="component" value="Unassembled WGS sequence"/>
</dbReference>
<reference evidence="2 3" key="1">
    <citation type="journal article" date="2012" name="Appl. Environ. Microbiol.">
        <title>Genome Sequence of Thermotolerant Bacillus methanolicus: Features and Regulation Related to Methylotrophy and Production of L-Lysine and L-Glutamate from Methanol.</title>
        <authorList>
            <person name="Heggeset T.M."/>
            <person name="Krog A."/>
            <person name="Balzer S."/>
            <person name="Wentzel A."/>
            <person name="Ellingsen T.E."/>
            <person name="Brautaset T."/>
        </authorList>
    </citation>
    <scope>NUCLEOTIDE SEQUENCE [LARGE SCALE GENOMIC DNA]</scope>
    <source>
        <strain evidence="2 3">PB1</strain>
    </source>
</reference>